<organism evidence="4 5">
    <name type="scientific">Microbacterium enclense</name>
    <dbReference type="NCBI Taxonomy" id="993073"/>
    <lineage>
        <taxon>Bacteria</taxon>
        <taxon>Bacillati</taxon>
        <taxon>Actinomycetota</taxon>
        <taxon>Actinomycetes</taxon>
        <taxon>Micrococcales</taxon>
        <taxon>Microbacteriaceae</taxon>
        <taxon>Microbacterium</taxon>
    </lineage>
</organism>
<evidence type="ECO:0000313" key="5">
    <source>
        <dbReference type="Proteomes" id="UP000183203"/>
    </source>
</evidence>
<evidence type="ECO:0000256" key="1">
    <source>
        <dbReference type="ARBA" id="ARBA00022676"/>
    </source>
</evidence>
<dbReference type="AlphaFoldDB" id="A0A1G6QMX1"/>
<accession>A0A1G6QMX1</accession>
<dbReference type="OrthoDB" id="4120491at2"/>
<dbReference type="STRING" id="993073.AS029_15095"/>
<dbReference type="EMBL" id="FMYG01000009">
    <property type="protein sequence ID" value="SDC93663.1"/>
    <property type="molecule type" value="Genomic_DNA"/>
</dbReference>
<evidence type="ECO:0000259" key="3">
    <source>
        <dbReference type="Pfam" id="PF13579"/>
    </source>
</evidence>
<dbReference type="SUPFAM" id="SSF53756">
    <property type="entry name" value="UDP-Glycosyltransferase/glycogen phosphorylase"/>
    <property type="match status" value="1"/>
</dbReference>
<reference evidence="4 5" key="1">
    <citation type="submission" date="2016-09" db="EMBL/GenBank/DDBJ databases">
        <authorList>
            <person name="Capua I."/>
            <person name="De Benedictis P."/>
            <person name="Joannis T."/>
            <person name="Lombin L.H."/>
            <person name="Cattoli G."/>
        </authorList>
    </citation>
    <scope>NUCLEOTIDE SEQUENCE [LARGE SCALE GENOMIC DNA]</scope>
    <source>
        <strain evidence="4 5">NIO-1002</strain>
    </source>
</reference>
<evidence type="ECO:0000313" key="4">
    <source>
        <dbReference type="EMBL" id="SDC93663.1"/>
    </source>
</evidence>
<proteinExistence type="predicted"/>
<keyword evidence="2 4" id="KW-0808">Transferase</keyword>
<protein>
    <submittedName>
        <fullName evidence="4">Glycosyl transferase 4-like domain-containing protein</fullName>
    </submittedName>
</protein>
<dbReference type="Gene3D" id="3.40.50.2000">
    <property type="entry name" value="Glycogen Phosphorylase B"/>
    <property type="match status" value="2"/>
</dbReference>
<dbReference type="RefSeq" id="WP_058233430.1">
    <property type="nucleotide sequence ID" value="NZ_FMYG01000009.1"/>
</dbReference>
<dbReference type="Proteomes" id="UP000183203">
    <property type="component" value="Unassembled WGS sequence"/>
</dbReference>
<dbReference type="GO" id="GO:0016757">
    <property type="term" value="F:glycosyltransferase activity"/>
    <property type="evidence" value="ECO:0007669"/>
    <property type="project" value="UniProtKB-KW"/>
</dbReference>
<dbReference type="Pfam" id="PF13579">
    <property type="entry name" value="Glyco_trans_4_4"/>
    <property type="match status" value="1"/>
</dbReference>
<name>A0A1G6QMX1_9MICO</name>
<keyword evidence="1" id="KW-0328">Glycosyltransferase</keyword>
<gene>
    <name evidence="4" type="ORF">SAMN05216418_3308</name>
</gene>
<sequence length="331" mass="35484">MTERPIPDAVPPVLLVHPGPHGVAVYAREVAAEVARQRPDVRVTTPDALADLPAGTPLHAHVTDRLWGASPEEAGRAVVALAHRHPVTVTLHDVPQASDGERNRPRRQAFYRAVTASARAVAVNSAHERELLREEGVWDGPVAVVPLPVETVPPSASAPHDDAVGVLGFFYPGKGHDEALAATVAAGMSRLTVLGRASDGHAADLDAFVRRADDAGVTVEVTGWLDEPEMIARARRVAVPVIAHRHVSASGSLASWIGWGRRPLAVRNRYVDEMVALRPGALRVVEPDALAGEVAAARVDAARAWHGLDPVPFGRVDAARAYLRWWAEVFR</sequence>
<feature type="domain" description="Glycosyltransferase subfamily 4-like N-terminal" evidence="3">
    <location>
        <begin position="66"/>
        <end position="147"/>
    </location>
</feature>
<dbReference type="InterPro" id="IPR028098">
    <property type="entry name" value="Glyco_trans_4-like_N"/>
</dbReference>
<evidence type="ECO:0000256" key="2">
    <source>
        <dbReference type="ARBA" id="ARBA00022679"/>
    </source>
</evidence>